<name>A0A1I4M1W1_9FIRM</name>
<dbReference type="EMBL" id="FOTI01000047">
    <property type="protein sequence ID" value="SFL97378.1"/>
    <property type="molecule type" value="Genomic_DNA"/>
</dbReference>
<dbReference type="InterPro" id="IPR038242">
    <property type="entry name" value="Cmr2_N"/>
</dbReference>
<evidence type="ECO:0000313" key="4">
    <source>
        <dbReference type="EMBL" id="SFL97378.1"/>
    </source>
</evidence>
<accession>A0A1I4M1W1</accession>
<organism evidence="4 5">
    <name type="scientific">Halanaerobium salsuginis</name>
    <dbReference type="NCBI Taxonomy" id="29563"/>
    <lineage>
        <taxon>Bacteria</taxon>
        <taxon>Bacillati</taxon>
        <taxon>Bacillota</taxon>
        <taxon>Clostridia</taxon>
        <taxon>Halanaerobiales</taxon>
        <taxon>Halanaerobiaceae</taxon>
        <taxon>Halanaerobium</taxon>
    </lineage>
</organism>
<dbReference type="AlphaFoldDB" id="A0A1I4M1W1"/>
<feature type="domain" description="GGDEF" evidence="3">
    <location>
        <begin position="341"/>
        <end position="478"/>
    </location>
</feature>
<evidence type="ECO:0000256" key="1">
    <source>
        <dbReference type="ARBA" id="ARBA00022741"/>
    </source>
</evidence>
<evidence type="ECO:0000259" key="3">
    <source>
        <dbReference type="PROSITE" id="PS50887"/>
    </source>
</evidence>
<keyword evidence="5" id="KW-1185">Reference proteome</keyword>
<protein>
    <submittedName>
        <fullName evidence="4">CRISPR-associated protein Cas10/Cmr2, subtype III-B</fullName>
    </submittedName>
</protein>
<dbReference type="InterPro" id="IPR024615">
    <property type="entry name" value="CRISPR-assoc_Cmr2_N"/>
</dbReference>
<dbReference type="STRING" id="29563.SAMN02983006_02485"/>
<dbReference type="NCBIfam" id="TIGR02577">
    <property type="entry name" value="cas_TM1794_Cmr2"/>
    <property type="match status" value="1"/>
</dbReference>
<sequence length="633" mass="74107">MKYIIAVNIRSVQDYISKARKVLDLSNSSKIFSNMMYSFISELNEKTKNLDVIYPAVDLAVIENNKQDYSNYLLSVFNYEGDIRLLIADLETAVYTNLASDYKGNITFALLKGYLVSCDNYFQGIEQLFKDQFKMNIVVKELKSEKKYYDSYVEVTKAINNLKNSYDFNQLSVLEGLKNKVNKSRKKLKKCHICGEYTTRYVREDSKHKNLDYVNYINSVDKLLKKDEALCDVCFYKRIKDYENKDTPSTYDIATNYFRAKMYKIRKGNANIDDLLKELDSKINDEIIDSKYCYQKNIFNLEKRIKSGELVVSNTNRILKKIEDLKTILKKAKEKEIIPASQYALVQLDIDNLGEWMRGNYFKEDQSSLIHNQRNLSKVIIKFSQDIKKEFNNELLGHVVYAGGDDFLAFLPVEKILEAVKMIKEKFSALKSYDKLSYSIVITLADVQIPLTMVIKKTREELERVKEKYKSNYTANEKPKDGFVINNMVNRNKYINSYLKNSEVQKYIEIYQALVDLIKDKNNSLSFIKNIQQEFNKFEFLDLNIDEKDNFLKIFDLESARIIKRSLSNLDIKEAKNSFKTIKNINHDLFISQINKIASNSYNIDFENYINLLTNLEKLLKYRMLQEGKNVTS</sequence>
<dbReference type="PROSITE" id="PS50887">
    <property type="entry name" value="GGDEF"/>
    <property type="match status" value="1"/>
</dbReference>
<dbReference type="RefSeq" id="WP_089862495.1">
    <property type="nucleotide sequence ID" value="NZ_FOTI01000047.1"/>
</dbReference>
<dbReference type="InterPro" id="IPR000160">
    <property type="entry name" value="GGDEF_dom"/>
</dbReference>
<dbReference type="Pfam" id="PF22335">
    <property type="entry name" value="Cas10-Cmr2_palm2"/>
    <property type="match status" value="1"/>
</dbReference>
<dbReference type="OrthoDB" id="9758700at2"/>
<dbReference type="InterPro" id="IPR043128">
    <property type="entry name" value="Rev_trsase/Diguanyl_cyclase"/>
</dbReference>
<dbReference type="Proteomes" id="UP000199006">
    <property type="component" value="Unassembled WGS sequence"/>
</dbReference>
<gene>
    <name evidence="4" type="ORF">SAMN02983006_02485</name>
</gene>
<proteinExistence type="predicted"/>
<evidence type="ECO:0000313" key="5">
    <source>
        <dbReference type="Proteomes" id="UP000199006"/>
    </source>
</evidence>
<dbReference type="Gene3D" id="3.30.70.2220">
    <property type="entry name" value="CRISPR-Cas system, Cmr2 subunit, D1 domain, cysteine cluster"/>
    <property type="match status" value="1"/>
</dbReference>
<dbReference type="Pfam" id="PF12469">
    <property type="entry name" value="Cmr2_N"/>
    <property type="match status" value="1"/>
</dbReference>
<dbReference type="GO" id="GO:0000166">
    <property type="term" value="F:nucleotide binding"/>
    <property type="evidence" value="ECO:0007669"/>
    <property type="project" value="UniProtKB-KW"/>
</dbReference>
<reference evidence="4 5" key="1">
    <citation type="submission" date="2016-10" db="EMBL/GenBank/DDBJ databases">
        <authorList>
            <person name="de Groot N.N."/>
        </authorList>
    </citation>
    <scope>NUCLEOTIDE SEQUENCE [LARGE SCALE GENOMIC DNA]</scope>
    <source>
        <strain evidence="4 5">ATCC 51327</strain>
    </source>
</reference>
<dbReference type="InterPro" id="IPR013407">
    <property type="entry name" value="CRISPR-assoc_prot_Cmr2"/>
</dbReference>
<evidence type="ECO:0000256" key="2">
    <source>
        <dbReference type="ARBA" id="ARBA00023118"/>
    </source>
</evidence>
<keyword evidence="2" id="KW-0051">Antiviral defense</keyword>
<dbReference type="GO" id="GO:0051607">
    <property type="term" value="P:defense response to virus"/>
    <property type="evidence" value="ECO:0007669"/>
    <property type="project" value="UniProtKB-KW"/>
</dbReference>
<dbReference type="Gene3D" id="3.30.70.270">
    <property type="match status" value="1"/>
</dbReference>
<dbReference type="InterPro" id="IPR054767">
    <property type="entry name" value="Cas10-Cmr2_palm2"/>
</dbReference>
<keyword evidence="1" id="KW-0547">Nucleotide-binding</keyword>